<dbReference type="EMBL" id="JAEEGA010000027">
    <property type="protein sequence ID" value="MBP1044392.1"/>
    <property type="molecule type" value="Genomic_DNA"/>
</dbReference>
<organism evidence="1 2">
    <name type="scientific">Vagococcus allomyrinae</name>
    <dbReference type="NCBI Taxonomy" id="2794353"/>
    <lineage>
        <taxon>Bacteria</taxon>
        <taxon>Bacillati</taxon>
        <taxon>Bacillota</taxon>
        <taxon>Bacilli</taxon>
        <taxon>Lactobacillales</taxon>
        <taxon>Enterococcaceae</taxon>
        <taxon>Vagococcus</taxon>
    </lineage>
</organism>
<protein>
    <submittedName>
        <fullName evidence="1">DUF4177 domain-containing protein</fullName>
    </submittedName>
</protein>
<reference evidence="1" key="1">
    <citation type="submission" date="2020-12" db="EMBL/GenBank/DDBJ databases">
        <title>Vagococcus allomyrinae sp. nov. and Enterococcus lavae sp. nov., isolated from the larvae of Allomyrina dichotoma.</title>
        <authorList>
            <person name="Lee S.D."/>
        </authorList>
    </citation>
    <scope>NUCLEOTIDE SEQUENCE</scope>
    <source>
        <strain evidence="1">BWB3-3</strain>
    </source>
</reference>
<comment type="caution">
    <text evidence="1">The sequence shown here is derived from an EMBL/GenBank/DDBJ whole genome shotgun (WGS) entry which is preliminary data.</text>
</comment>
<name>A0A940PAP8_9ENTE</name>
<dbReference type="InterPro" id="IPR025234">
    <property type="entry name" value="YjzH-like"/>
</dbReference>
<gene>
    <name evidence="1" type="ORF">I6N95_25615</name>
</gene>
<evidence type="ECO:0000313" key="2">
    <source>
        <dbReference type="Proteomes" id="UP000674938"/>
    </source>
</evidence>
<dbReference type="Pfam" id="PF13783">
    <property type="entry name" value="DUF4177"/>
    <property type="match status" value="1"/>
</dbReference>
<keyword evidence="2" id="KW-1185">Reference proteome</keyword>
<proteinExistence type="predicted"/>
<evidence type="ECO:0000313" key="1">
    <source>
        <dbReference type="EMBL" id="MBP1044392.1"/>
    </source>
</evidence>
<dbReference type="AlphaFoldDB" id="A0A940PAP8"/>
<dbReference type="RefSeq" id="WP_209532837.1">
    <property type="nucleotide sequence ID" value="NZ_JAEEGA010000027.1"/>
</dbReference>
<accession>A0A940PAP8</accession>
<sequence>MEYKYVSIDVDFTGKLKENYQEVISENSIDGYRFISAIPLRYNALGPTVYDFVFEKERD</sequence>
<dbReference type="Proteomes" id="UP000674938">
    <property type="component" value="Unassembled WGS sequence"/>
</dbReference>